<gene>
    <name evidence="2" type="ORF">MGALJ_10000</name>
</gene>
<dbReference type="InterPro" id="IPR034768">
    <property type="entry name" value="4FE4S_WBL"/>
</dbReference>
<dbReference type="KEGG" id="mgau:MGALJ_10000"/>
<dbReference type="EMBL" id="AP022601">
    <property type="protein sequence ID" value="BBY91331.1"/>
    <property type="molecule type" value="Genomic_DNA"/>
</dbReference>
<dbReference type="PROSITE" id="PS51674">
    <property type="entry name" value="4FE4S_WBL"/>
    <property type="match status" value="1"/>
</dbReference>
<reference evidence="2 3" key="1">
    <citation type="journal article" date="2019" name="Emerg. Microbes Infect.">
        <title>Comprehensive subspecies identification of 175 nontuberculous mycobacteria species based on 7547 genomic profiles.</title>
        <authorList>
            <person name="Matsumoto Y."/>
            <person name="Kinjo T."/>
            <person name="Motooka D."/>
            <person name="Nabeya D."/>
            <person name="Jung N."/>
            <person name="Uechi K."/>
            <person name="Horii T."/>
            <person name="Iida T."/>
            <person name="Fujita J."/>
            <person name="Nakamura S."/>
        </authorList>
    </citation>
    <scope>NUCLEOTIDE SEQUENCE [LARGE SCALE GENOMIC DNA]</scope>
    <source>
        <strain evidence="2 3">JCM 6399</strain>
    </source>
</reference>
<evidence type="ECO:0000313" key="2">
    <source>
        <dbReference type="EMBL" id="BBY91331.1"/>
    </source>
</evidence>
<name>A0A9W4FDT9_9MYCO</name>
<protein>
    <recommendedName>
        <fullName evidence="1">4Fe-4S Wbl-type domain-containing protein</fullName>
    </recommendedName>
</protein>
<keyword evidence="3" id="KW-1185">Reference proteome</keyword>
<dbReference type="Proteomes" id="UP000465785">
    <property type="component" value="Chromosome"/>
</dbReference>
<evidence type="ECO:0000259" key="1">
    <source>
        <dbReference type="PROSITE" id="PS51674"/>
    </source>
</evidence>
<sequence>MSEWNGLVNALFGIPDLAGAACWGRWDLFDPEREREPGQQSEDPHDRHQLAVSICLNECPVLDQCRAWVDSLKPSQRPIGVIAGTVRYQHKKREAA</sequence>
<evidence type="ECO:0000313" key="3">
    <source>
        <dbReference type="Proteomes" id="UP000465785"/>
    </source>
</evidence>
<organism evidence="2 3">
    <name type="scientific">Mycobacterium gallinarum</name>
    <dbReference type="NCBI Taxonomy" id="39689"/>
    <lineage>
        <taxon>Bacteria</taxon>
        <taxon>Bacillati</taxon>
        <taxon>Actinomycetota</taxon>
        <taxon>Actinomycetes</taxon>
        <taxon>Mycobacteriales</taxon>
        <taxon>Mycobacteriaceae</taxon>
        <taxon>Mycobacterium</taxon>
    </lineage>
</organism>
<feature type="domain" description="4Fe-4S Wbl-type" evidence="1">
    <location>
        <begin position="21"/>
        <end position="92"/>
    </location>
</feature>
<dbReference type="RefSeq" id="WP_163726880.1">
    <property type="nucleotide sequence ID" value="NZ_AP022601.1"/>
</dbReference>
<proteinExistence type="predicted"/>
<dbReference type="AlphaFoldDB" id="A0A9W4FDT9"/>
<accession>A0A9W4FDT9</accession>